<evidence type="ECO:0000313" key="2">
    <source>
        <dbReference type="EMBL" id="WOC13980.1"/>
    </source>
</evidence>
<dbReference type="EMBL" id="CP128986">
    <property type="protein sequence ID" value="WOC13980.1"/>
    <property type="molecule type" value="Genomic_DNA"/>
</dbReference>
<accession>A0AA97CWT6</accession>
<dbReference type="GO" id="GO:0016747">
    <property type="term" value="F:acyltransferase activity, transferring groups other than amino-acyl groups"/>
    <property type="evidence" value="ECO:0007669"/>
    <property type="project" value="InterPro"/>
</dbReference>
<dbReference type="RefSeq" id="WP_420039751.1">
    <property type="nucleotide sequence ID" value="NZ_CP128986.1"/>
</dbReference>
<dbReference type="AlphaFoldDB" id="A0AA97CWT6"/>
<reference evidence="2" key="1">
    <citation type="submission" date="2023-06" db="EMBL/GenBank/DDBJ databases">
        <title>Gordonia sp. nov. and Pseudochrobactrum sp. nov., two species isolated from the burying beetle Nicrophorus vespilloides.</title>
        <authorList>
            <person name="Poehlein A."/>
            <person name="Guzman J."/>
            <person name="Daniel R."/>
            <person name="Vilcinskas A."/>
        </authorList>
    </citation>
    <scope>NUCLEOTIDE SEQUENCE</scope>
    <source>
        <strain evidence="2">MP11Mi</strain>
    </source>
</reference>
<gene>
    <name evidence="2" type="ORF">MP11Mi_30920</name>
</gene>
<dbReference type="Pfam" id="PF13302">
    <property type="entry name" value="Acetyltransf_3"/>
    <property type="match status" value="1"/>
</dbReference>
<organism evidence="2">
    <name type="scientific">Gordonia sp. MP11Mi</name>
    <dbReference type="NCBI Taxonomy" id="3022769"/>
    <lineage>
        <taxon>Bacteria</taxon>
        <taxon>Bacillati</taxon>
        <taxon>Actinomycetota</taxon>
        <taxon>Actinomycetes</taxon>
        <taxon>Mycobacteriales</taxon>
        <taxon>Gordoniaceae</taxon>
        <taxon>Gordonia</taxon>
    </lineage>
</organism>
<name>A0AA97CWT6_9ACTN</name>
<dbReference type="PROSITE" id="PS51186">
    <property type="entry name" value="GNAT"/>
    <property type="match status" value="1"/>
</dbReference>
<dbReference type="PANTHER" id="PTHR43792:SF1">
    <property type="entry name" value="N-ACETYLTRANSFERASE DOMAIN-CONTAINING PROTEIN"/>
    <property type="match status" value="1"/>
</dbReference>
<dbReference type="PANTHER" id="PTHR43792">
    <property type="entry name" value="GNAT FAMILY, PUTATIVE (AFU_ORTHOLOGUE AFUA_3G00765)-RELATED-RELATED"/>
    <property type="match status" value="1"/>
</dbReference>
<evidence type="ECO:0000259" key="1">
    <source>
        <dbReference type="PROSITE" id="PS51186"/>
    </source>
</evidence>
<feature type="domain" description="N-acetyltransferase" evidence="1">
    <location>
        <begin position="8"/>
        <end position="176"/>
    </location>
</feature>
<dbReference type="InterPro" id="IPR051531">
    <property type="entry name" value="N-acetyltransferase"/>
</dbReference>
<dbReference type="SUPFAM" id="SSF55729">
    <property type="entry name" value="Acyl-CoA N-acyltransferases (Nat)"/>
    <property type="match status" value="1"/>
</dbReference>
<dbReference type="Gene3D" id="3.40.630.30">
    <property type="match status" value="1"/>
</dbReference>
<proteinExistence type="predicted"/>
<protein>
    <recommendedName>
        <fullName evidence="1">N-acetyltransferase domain-containing protein</fullName>
    </recommendedName>
</protein>
<dbReference type="InterPro" id="IPR000182">
    <property type="entry name" value="GNAT_dom"/>
</dbReference>
<sequence>MAIDSERLRLRPVSPDDVDRLYVLDADPDVMRFVSGGAPTRRDTVAEWVVPRSQAQFASHGTGMWTASLRRHDEFVGWVHLRLPRHSAEHELELSYRIAREHWGVGLATEAAAALIAVTFLSTDTRRIFASAHPGHTASHRVMRKLGMRLSPLSLSAERLSGEQTEDDVEYELLRDQWATTRGRHTADRAIGRHRRANGTIEMTG</sequence>
<dbReference type="InterPro" id="IPR016181">
    <property type="entry name" value="Acyl_CoA_acyltransferase"/>
</dbReference>